<evidence type="ECO:0000313" key="2">
    <source>
        <dbReference type="EMBL" id="EOL46309.1"/>
    </source>
</evidence>
<organism evidence="2 3">
    <name type="scientific">Enterococcus phoeniculicola ATCC BAA-412</name>
    <dbReference type="NCBI Taxonomy" id="1158610"/>
    <lineage>
        <taxon>Bacteria</taxon>
        <taxon>Bacillati</taxon>
        <taxon>Bacillota</taxon>
        <taxon>Bacilli</taxon>
        <taxon>Lactobacillales</taxon>
        <taxon>Enterococcaceae</taxon>
        <taxon>Enterococcus</taxon>
    </lineage>
</organism>
<name>R3TXG0_9ENTE</name>
<evidence type="ECO:0008006" key="4">
    <source>
        <dbReference type="Google" id="ProtNLM"/>
    </source>
</evidence>
<reference evidence="2 3" key="1">
    <citation type="submission" date="2013-02" db="EMBL/GenBank/DDBJ databases">
        <title>The Genome Sequence of Enterococcus phoeniculicola BAA-412.</title>
        <authorList>
            <consortium name="The Broad Institute Genome Sequencing Platform"/>
            <consortium name="The Broad Institute Genome Sequencing Center for Infectious Disease"/>
            <person name="Earl A.M."/>
            <person name="Gilmore M.S."/>
            <person name="Lebreton F."/>
            <person name="Walker B."/>
            <person name="Young S.K."/>
            <person name="Zeng Q."/>
            <person name="Gargeya S."/>
            <person name="Fitzgerald M."/>
            <person name="Haas B."/>
            <person name="Abouelleil A."/>
            <person name="Alvarado L."/>
            <person name="Arachchi H.M."/>
            <person name="Berlin A.M."/>
            <person name="Chapman S.B."/>
            <person name="Dewar J."/>
            <person name="Goldberg J."/>
            <person name="Griggs A."/>
            <person name="Gujja S."/>
            <person name="Hansen M."/>
            <person name="Howarth C."/>
            <person name="Imamovic A."/>
            <person name="Larimer J."/>
            <person name="McCowan C."/>
            <person name="Murphy C."/>
            <person name="Neiman D."/>
            <person name="Pearson M."/>
            <person name="Priest M."/>
            <person name="Roberts A."/>
            <person name="Saif S."/>
            <person name="Shea T."/>
            <person name="Sisk P."/>
            <person name="Sykes S."/>
            <person name="Wortman J."/>
            <person name="Nusbaum C."/>
            <person name="Birren B."/>
        </authorList>
    </citation>
    <scope>NUCLEOTIDE SEQUENCE [LARGE SCALE GENOMIC DNA]</scope>
    <source>
        <strain evidence="2 3">ATCC BAA-412</strain>
    </source>
</reference>
<keyword evidence="3" id="KW-1185">Reference proteome</keyword>
<dbReference type="EMBL" id="AJAT01000011">
    <property type="protein sequence ID" value="EOL46309.1"/>
    <property type="molecule type" value="Genomic_DNA"/>
</dbReference>
<dbReference type="HOGENOM" id="CLU_082678_0_0_9"/>
<dbReference type="AlphaFoldDB" id="R3TXG0"/>
<dbReference type="STRING" id="154621.RV11_GL002877"/>
<dbReference type="PATRIC" id="fig|1158610.3.peg.1091"/>
<accession>R3TXG0</accession>
<comment type="caution">
    <text evidence="2">The sequence shown here is derived from an EMBL/GenBank/DDBJ whole genome shotgun (WGS) entry which is preliminary data.</text>
</comment>
<dbReference type="eggNOG" id="ENOG5033R0K">
    <property type="taxonomic scope" value="Bacteria"/>
</dbReference>
<dbReference type="RefSeq" id="WP_010767785.1">
    <property type="nucleotide sequence ID" value="NZ_ASWE01000002.1"/>
</dbReference>
<evidence type="ECO:0000313" key="3">
    <source>
        <dbReference type="Proteomes" id="UP000013785"/>
    </source>
</evidence>
<proteinExistence type="predicted"/>
<feature type="coiled-coil region" evidence="1">
    <location>
        <begin position="158"/>
        <end position="270"/>
    </location>
</feature>
<keyword evidence="1" id="KW-0175">Coiled coil</keyword>
<protein>
    <recommendedName>
        <fullName evidence="4">Viral A-type inclusion protein</fullName>
    </recommendedName>
</protein>
<dbReference type="Proteomes" id="UP000013785">
    <property type="component" value="Unassembled WGS sequence"/>
</dbReference>
<dbReference type="OrthoDB" id="2191068at2"/>
<sequence length="311" mass="36601">MTTSESQNDKNDKLVEFKVEVTNSEEIDSQSSSNSFEEVKQVASLNVSKLLHDLQEFEEAISKENIPAIYRLYNSELTDELRRSSNQNHEIDYMLLQKLHEHFKEVFPFMYFEKQVDTTVNYYRIGNYYRQRPTIGIDASVPEIFILPEIDGEWRTYYEDKEVELALIREQMNQLDAKMIAGKAEIEEINQKIKAVQNQKSEINESKGLLNRKKIDTEIEELDKRLALLNKQKEEWLPFIDDSGKVEQERAALDAQYKQVELNNSIVEKEHRLIQRYFGGFQELREKIVAFLDDYLTEKPVHFEEGGPDNE</sequence>
<gene>
    <name evidence="2" type="ORF">UC3_01115</name>
</gene>
<evidence type="ECO:0000256" key="1">
    <source>
        <dbReference type="SAM" id="Coils"/>
    </source>
</evidence>